<feature type="compositionally biased region" description="Low complexity" evidence="2">
    <location>
        <begin position="95"/>
        <end position="109"/>
    </location>
</feature>
<proteinExistence type="predicted"/>
<feature type="domain" description="Zn(2)-C6 fungal-type" evidence="3">
    <location>
        <begin position="14"/>
        <end position="48"/>
    </location>
</feature>
<dbReference type="PROSITE" id="PS50048">
    <property type="entry name" value="ZN2_CY6_FUNGAL_2"/>
    <property type="match status" value="1"/>
</dbReference>
<feature type="region of interest" description="Disordered" evidence="2">
    <location>
        <begin position="334"/>
        <end position="369"/>
    </location>
</feature>
<dbReference type="SMART" id="SM00066">
    <property type="entry name" value="GAL4"/>
    <property type="match status" value="1"/>
</dbReference>
<evidence type="ECO:0000259" key="3">
    <source>
        <dbReference type="PROSITE" id="PS50048"/>
    </source>
</evidence>
<evidence type="ECO:0000256" key="2">
    <source>
        <dbReference type="SAM" id="MobiDB-lite"/>
    </source>
</evidence>
<dbReference type="InterPro" id="IPR036864">
    <property type="entry name" value="Zn2-C6_fun-type_DNA-bd_sf"/>
</dbReference>
<gene>
    <name evidence="4" type="ORF">B0J12DRAFT_787497</name>
</gene>
<organism evidence="4 5">
    <name type="scientific">Macrophomina phaseolina</name>
    <dbReference type="NCBI Taxonomy" id="35725"/>
    <lineage>
        <taxon>Eukaryota</taxon>
        <taxon>Fungi</taxon>
        <taxon>Dikarya</taxon>
        <taxon>Ascomycota</taxon>
        <taxon>Pezizomycotina</taxon>
        <taxon>Dothideomycetes</taxon>
        <taxon>Dothideomycetes incertae sedis</taxon>
        <taxon>Botryosphaeriales</taxon>
        <taxon>Botryosphaeriaceae</taxon>
        <taxon>Macrophomina</taxon>
    </lineage>
</organism>
<sequence length="576" mass="61594">MAEDNEKYRSFRLACDRCRSHKLKCPQQPSTATGACQRCTRAKAQCTFSPRSRAIKNTQDGGSIRGKAIKKPAKRGGSQSPSAPGSPPPTATENPPQQQQSDQQKPSGSNRWDSPWGPLGTFDVLYPTPQAAFPAAAEVSPSDFSAAMSMGSTFMDCSPFAETSSGFDFQFDMDHPSGLPYYNNSTDPSLAVQSGGTEDDDVPMASTVDNSRCHEEEDCTKKLSCLAVEFQRHLALFNKHSTSHGGADKKGARTGSDGEEAQHWLSTYPIGEILCLSGDFSSILEPELYPHGRAAPVSIDETTNDARGPVVPVGQRDGHHANLSDSGTTIGLEVAHAGHPPPPHLSHHRHCQPSPPGSLPTPTSRSSTAAVMDTPTALLILNCYVSMIRIYSALFAHLHAHLRHPAPSHSSARHRHSRSTLHRRYSSGIPDPALKFGELPPAPSDDVSLRAYTAVRLLLDALQRSEELLGLPADLRCASVSGAPVGARDDDGDDDEEEEEEDTAAAILSSDSEAESLGSSVCVLPGGCGEIIGAELARAVFRQEAQMGSEQGGGGLEVLRRNIAGVKRSLRQRMAL</sequence>
<evidence type="ECO:0000256" key="1">
    <source>
        <dbReference type="ARBA" id="ARBA00023242"/>
    </source>
</evidence>
<feature type="region of interest" description="Disordered" evidence="2">
    <location>
        <begin position="482"/>
        <end position="512"/>
    </location>
</feature>
<feature type="compositionally biased region" description="Polar residues" evidence="2">
    <location>
        <begin position="47"/>
        <end position="61"/>
    </location>
</feature>
<evidence type="ECO:0000313" key="4">
    <source>
        <dbReference type="EMBL" id="KAH7043963.1"/>
    </source>
</evidence>
<protein>
    <recommendedName>
        <fullName evidence="3">Zn(2)-C6 fungal-type domain-containing protein</fullName>
    </recommendedName>
</protein>
<evidence type="ECO:0000313" key="5">
    <source>
        <dbReference type="Proteomes" id="UP000774617"/>
    </source>
</evidence>
<accession>A0ABQ8G3W2</accession>
<feature type="region of interest" description="Disordered" evidence="2">
    <location>
        <begin position="404"/>
        <end position="424"/>
    </location>
</feature>
<dbReference type="EMBL" id="JAGTJR010000021">
    <property type="protein sequence ID" value="KAH7043963.1"/>
    <property type="molecule type" value="Genomic_DNA"/>
</dbReference>
<dbReference type="PROSITE" id="PS00463">
    <property type="entry name" value="ZN2_CY6_FUNGAL_1"/>
    <property type="match status" value="1"/>
</dbReference>
<keyword evidence="5" id="KW-1185">Reference proteome</keyword>
<dbReference type="SUPFAM" id="SSF57701">
    <property type="entry name" value="Zn2/Cys6 DNA-binding domain"/>
    <property type="match status" value="1"/>
</dbReference>
<dbReference type="InterPro" id="IPR001138">
    <property type="entry name" value="Zn2Cys6_DnaBD"/>
</dbReference>
<dbReference type="Proteomes" id="UP000774617">
    <property type="component" value="Unassembled WGS sequence"/>
</dbReference>
<name>A0ABQ8G3W2_9PEZI</name>
<feature type="compositionally biased region" description="Acidic residues" evidence="2">
    <location>
        <begin position="490"/>
        <end position="503"/>
    </location>
</feature>
<dbReference type="CDD" id="cd00067">
    <property type="entry name" value="GAL4"/>
    <property type="match status" value="1"/>
</dbReference>
<keyword evidence="1" id="KW-0539">Nucleus</keyword>
<dbReference type="Gene3D" id="4.10.240.10">
    <property type="entry name" value="Zn(2)-C6 fungal-type DNA-binding domain"/>
    <property type="match status" value="1"/>
</dbReference>
<reference evidence="4 5" key="1">
    <citation type="journal article" date="2021" name="Nat. Commun.">
        <title>Genetic determinants of endophytism in the Arabidopsis root mycobiome.</title>
        <authorList>
            <person name="Mesny F."/>
            <person name="Miyauchi S."/>
            <person name="Thiergart T."/>
            <person name="Pickel B."/>
            <person name="Atanasova L."/>
            <person name="Karlsson M."/>
            <person name="Huettel B."/>
            <person name="Barry K.W."/>
            <person name="Haridas S."/>
            <person name="Chen C."/>
            <person name="Bauer D."/>
            <person name="Andreopoulos W."/>
            <person name="Pangilinan J."/>
            <person name="LaButti K."/>
            <person name="Riley R."/>
            <person name="Lipzen A."/>
            <person name="Clum A."/>
            <person name="Drula E."/>
            <person name="Henrissat B."/>
            <person name="Kohler A."/>
            <person name="Grigoriev I.V."/>
            <person name="Martin F.M."/>
            <person name="Hacquard S."/>
        </authorList>
    </citation>
    <scope>NUCLEOTIDE SEQUENCE [LARGE SCALE GENOMIC DNA]</scope>
    <source>
        <strain evidence="4 5">MPI-SDFR-AT-0080</strain>
    </source>
</reference>
<dbReference type="Pfam" id="PF00172">
    <property type="entry name" value="Zn_clus"/>
    <property type="match status" value="1"/>
</dbReference>
<feature type="region of interest" description="Disordered" evidence="2">
    <location>
        <begin position="47"/>
        <end position="123"/>
    </location>
</feature>
<comment type="caution">
    <text evidence="4">The sequence shown here is derived from an EMBL/GenBank/DDBJ whole genome shotgun (WGS) entry which is preliminary data.</text>
</comment>